<dbReference type="InterPro" id="IPR008928">
    <property type="entry name" value="6-hairpin_glycosidase_sf"/>
</dbReference>
<dbReference type="PANTHER" id="PTHR23403:SF1">
    <property type="entry name" value="TREHALASE"/>
    <property type="match status" value="1"/>
</dbReference>
<evidence type="ECO:0000256" key="2">
    <source>
        <dbReference type="ARBA" id="ARBA00023295"/>
    </source>
</evidence>
<dbReference type="RefSeq" id="WP_142833340.1">
    <property type="nucleotide sequence ID" value="NZ_VFSV01000004.1"/>
</dbReference>
<keyword evidence="1" id="KW-0378">Hydrolase</keyword>
<sequence length="476" mass="53817">MIRMEQSLGELFVDLHLSGHWADGKEITDSVLLSPPDQILAEYRAEKDAGPVDLRAFYDRHFRPVRHPEDSFRTNPEDTPLDHLSRVWPVLIRPAETRDPASTRIPLRHPYVVVGGRFQEAYYWDSYFSQLGLLRSGQTDIVRSMLDNFADSIERFGFIPNGFRSYFLTRSQPPFFAAMVKDFGDATGDTAGALARYLPAMEAEYRFWTETDHTHDGLARYWDQQDSPRPEMYGADVELAGDTPRPDLLRDLRAAAESGWDFSSRWLTDPKDLTTIQTTNIWPVDLNAILLKTERILDRARPGVGYADAAEARATAIRARMFDTERGYFFDRIIDSNSLSRINSAAGLFALWAGAATQEQADAAADHVRRTLLAPGGLLTTDIQSGEQWDSPNGWAPLQWIAIQGLRRYGHDDLASEIRRRWLKTCDTVFYNHGKFVEKYNVLEPGSPAGGGEYRLQDGFGWSNGVYQDLALEAPA</sequence>
<organism evidence="3 4">
    <name type="scientific">Palleronia caenipelagi</name>
    <dbReference type="NCBI Taxonomy" id="2489174"/>
    <lineage>
        <taxon>Bacteria</taxon>
        <taxon>Pseudomonadati</taxon>
        <taxon>Pseudomonadota</taxon>
        <taxon>Alphaproteobacteria</taxon>
        <taxon>Rhodobacterales</taxon>
        <taxon>Roseobacteraceae</taxon>
        <taxon>Palleronia</taxon>
    </lineage>
</organism>
<protein>
    <submittedName>
        <fullName evidence="3">Trehalase</fullName>
    </submittedName>
</protein>
<keyword evidence="2" id="KW-0326">Glycosidase</keyword>
<dbReference type="OrthoDB" id="106887at2"/>
<evidence type="ECO:0000313" key="4">
    <source>
        <dbReference type="Proteomes" id="UP000318590"/>
    </source>
</evidence>
<dbReference type="AlphaFoldDB" id="A0A547Q8R5"/>
<dbReference type="GO" id="GO:0005993">
    <property type="term" value="P:trehalose catabolic process"/>
    <property type="evidence" value="ECO:0007669"/>
    <property type="project" value="TreeGrafter"/>
</dbReference>
<accession>A0A547Q8R5</accession>
<dbReference type="Pfam" id="PF01204">
    <property type="entry name" value="Trehalase"/>
    <property type="match status" value="1"/>
</dbReference>
<dbReference type="PROSITE" id="PS00928">
    <property type="entry name" value="TREHALASE_2"/>
    <property type="match status" value="1"/>
</dbReference>
<reference evidence="3 4" key="1">
    <citation type="submission" date="2019-06" db="EMBL/GenBank/DDBJ databases">
        <title>Paenimaribius caenipelagi gen. nov., sp. nov., isolated from a tidal flat.</title>
        <authorList>
            <person name="Yoon J.-H."/>
        </authorList>
    </citation>
    <scope>NUCLEOTIDE SEQUENCE [LARGE SCALE GENOMIC DNA]</scope>
    <source>
        <strain evidence="3 4">JBTF-M29</strain>
    </source>
</reference>
<name>A0A547Q8R5_9RHOB</name>
<dbReference type="PRINTS" id="PR00744">
    <property type="entry name" value="GLHYDRLASE37"/>
</dbReference>
<dbReference type="PANTHER" id="PTHR23403">
    <property type="entry name" value="TREHALASE"/>
    <property type="match status" value="1"/>
</dbReference>
<dbReference type="Gene3D" id="1.50.10.10">
    <property type="match status" value="1"/>
</dbReference>
<dbReference type="InterPro" id="IPR018232">
    <property type="entry name" value="Glyco_hydro_37_CS"/>
</dbReference>
<gene>
    <name evidence="3" type="ORF">FEV53_02965</name>
</gene>
<evidence type="ECO:0000313" key="3">
    <source>
        <dbReference type="EMBL" id="TRD22762.1"/>
    </source>
</evidence>
<dbReference type="SUPFAM" id="SSF48208">
    <property type="entry name" value="Six-hairpin glycosidases"/>
    <property type="match status" value="1"/>
</dbReference>
<evidence type="ECO:0000256" key="1">
    <source>
        <dbReference type="ARBA" id="ARBA00022801"/>
    </source>
</evidence>
<dbReference type="InterPro" id="IPR012341">
    <property type="entry name" value="6hp_glycosidase-like_sf"/>
</dbReference>
<keyword evidence="4" id="KW-1185">Reference proteome</keyword>
<dbReference type="EMBL" id="VFSV01000004">
    <property type="protein sequence ID" value="TRD22762.1"/>
    <property type="molecule type" value="Genomic_DNA"/>
</dbReference>
<proteinExistence type="predicted"/>
<dbReference type="GO" id="GO:0004555">
    <property type="term" value="F:alpha,alpha-trehalase activity"/>
    <property type="evidence" value="ECO:0007669"/>
    <property type="project" value="InterPro"/>
</dbReference>
<dbReference type="InterPro" id="IPR001661">
    <property type="entry name" value="Glyco_hydro_37"/>
</dbReference>
<comment type="caution">
    <text evidence="3">The sequence shown here is derived from an EMBL/GenBank/DDBJ whole genome shotgun (WGS) entry which is preliminary data.</text>
</comment>
<dbReference type="Proteomes" id="UP000318590">
    <property type="component" value="Unassembled WGS sequence"/>
</dbReference>